<dbReference type="InterPro" id="IPR043428">
    <property type="entry name" value="LivM-like"/>
</dbReference>
<dbReference type="PANTHER" id="PTHR30482">
    <property type="entry name" value="HIGH-AFFINITY BRANCHED-CHAIN AMINO ACID TRANSPORT SYSTEM PERMEASE"/>
    <property type="match status" value="1"/>
</dbReference>
<proteinExistence type="predicted"/>
<feature type="transmembrane region" description="Helical" evidence="7">
    <location>
        <begin position="71"/>
        <end position="89"/>
    </location>
</feature>
<feature type="region of interest" description="Disordered" evidence="6">
    <location>
        <begin position="334"/>
        <end position="367"/>
    </location>
</feature>
<feature type="transmembrane region" description="Helical" evidence="7">
    <location>
        <begin position="173"/>
        <end position="192"/>
    </location>
</feature>
<evidence type="ECO:0000256" key="3">
    <source>
        <dbReference type="ARBA" id="ARBA00022692"/>
    </source>
</evidence>
<dbReference type="Proteomes" id="UP001239626">
    <property type="component" value="Unassembled WGS sequence"/>
</dbReference>
<keyword evidence="3 7" id="KW-0812">Transmembrane</keyword>
<evidence type="ECO:0000256" key="5">
    <source>
        <dbReference type="ARBA" id="ARBA00023136"/>
    </source>
</evidence>
<feature type="transmembrane region" description="Helical" evidence="7">
    <location>
        <begin position="40"/>
        <end position="59"/>
    </location>
</feature>
<dbReference type="EMBL" id="JAUSVB010000002">
    <property type="protein sequence ID" value="MDQ0373017.1"/>
    <property type="molecule type" value="Genomic_DNA"/>
</dbReference>
<reference evidence="8 9" key="1">
    <citation type="submission" date="2023-07" db="EMBL/GenBank/DDBJ databases">
        <title>Sorghum-associated microbial communities from plants grown in Nebraska, USA.</title>
        <authorList>
            <person name="Schachtman D."/>
        </authorList>
    </citation>
    <scope>NUCLEOTIDE SEQUENCE [LARGE SCALE GENOMIC DNA]</scope>
    <source>
        <strain evidence="8 9">BE332</strain>
    </source>
</reference>
<evidence type="ECO:0000256" key="4">
    <source>
        <dbReference type="ARBA" id="ARBA00022989"/>
    </source>
</evidence>
<evidence type="ECO:0000256" key="6">
    <source>
        <dbReference type="SAM" id="MobiDB-lite"/>
    </source>
</evidence>
<dbReference type="Pfam" id="PF02653">
    <property type="entry name" value="BPD_transp_2"/>
    <property type="match status" value="1"/>
</dbReference>
<keyword evidence="4 7" id="KW-1133">Transmembrane helix</keyword>
<keyword evidence="9" id="KW-1185">Reference proteome</keyword>
<evidence type="ECO:0000256" key="7">
    <source>
        <dbReference type="SAM" id="Phobius"/>
    </source>
</evidence>
<feature type="transmembrane region" description="Helical" evidence="7">
    <location>
        <begin position="12"/>
        <end position="34"/>
    </location>
</feature>
<feature type="transmembrane region" description="Helical" evidence="7">
    <location>
        <begin position="95"/>
        <end position="117"/>
    </location>
</feature>
<evidence type="ECO:0000313" key="8">
    <source>
        <dbReference type="EMBL" id="MDQ0373017.1"/>
    </source>
</evidence>
<dbReference type="PANTHER" id="PTHR30482:SF20">
    <property type="entry name" value="HIGH-AFFINITY BRANCHED-CHAIN AMINO ACID TRANSPORT SYSTEM PERMEASE PROTEIN LIVM"/>
    <property type="match status" value="1"/>
</dbReference>
<evidence type="ECO:0000256" key="1">
    <source>
        <dbReference type="ARBA" id="ARBA00004651"/>
    </source>
</evidence>
<feature type="transmembrane region" description="Helical" evidence="7">
    <location>
        <begin position="124"/>
        <end position="143"/>
    </location>
</feature>
<organism evidence="8 9">
    <name type="scientific">Cellulomonas humilata</name>
    <dbReference type="NCBI Taxonomy" id="144055"/>
    <lineage>
        <taxon>Bacteria</taxon>
        <taxon>Bacillati</taxon>
        <taxon>Actinomycetota</taxon>
        <taxon>Actinomycetes</taxon>
        <taxon>Micrococcales</taxon>
        <taxon>Cellulomonadaceae</taxon>
        <taxon>Cellulomonas</taxon>
    </lineage>
</organism>
<gene>
    <name evidence="8" type="ORF">J2X26_001328</name>
</gene>
<keyword evidence="2" id="KW-1003">Cell membrane</keyword>
<sequence length="367" mass="37331">MNGRQRLPGQRPLLRTLLVAAGWTVVALGGTFALDPFRNYQLALVAAYLCATAGLTVLVGATGQLSLGHAALMAVGGYGFALTTNALPFGGIPAFVLALLVGALASAVVGLLLGLAAARLSGPYLAGLTLAVVVALPAVASTWSTALHGDQGVQIPFEGVPDALRRVVALEQWQAMVAVVVTAAVVTGLTVLRGGRFGLRMLAVRDDEVAARLSGIPAGRVKVLAFTASSVAAGVGGGVLCFVAQAVSPGAYTVGFSLLLVVAVVIGGLGSILGAALGSVVIVLLPWLIGRLTSSLPADAAQRLDGNLAVLVFGLLLITVMAVAPHGLHGALVARRRRTSRRPTGDGPRPTEEPAPRKVLVPTEEQR</sequence>
<feature type="transmembrane region" description="Helical" evidence="7">
    <location>
        <begin position="258"/>
        <end position="289"/>
    </location>
</feature>
<evidence type="ECO:0000313" key="9">
    <source>
        <dbReference type="Proteomes" id="UP001239626"/>
    </source>
</evidence>
<dbReference type="CDD" id="cd06581">
    <property type="entry name" value="TM_PBP1_LivM_like"/>
    <property type="match status" value="1"/>
</dbReference>
<comment type="subcellular location">
    <subcellularLocation>
        <location evidence="1">Cell membrane</location>
        <topology evidence="1">Multi-pass membrane protein</topology>
    </subcellularLocation>
</comment>
<keyword evidence="5 7" id="KW-0472">Membrane</keyword>
<dbReference type="InterPro" id="IPR001851">
    <property type="entry name" value="ABC_transp_permease"/>
</dbReference>
<protein>
    <submittedName>
        <fullName evidence="8">Branched-chain amino acid transport system permease protein</fullName>
    </submittedName>
</protein>
<name>A0ABU0ECM5_9CELL</name>
<dbReference type="RefSeq" id="WP_307490847.1">
    <property type="nucleotide sequence ID" value="NZ_JAUSVB010000002.1"/>
</dbReference>
<evidence type="ECO:0000256" key="2">
    <source>
        <dbReference type="ARBA" id="ARBA00022475"/>
    </source>
</evidence>
<accession>A0ABU0ECM5</accession>
<comment type="caution">
    <text evidence="8">The sequence shown here is derived from an EMBL/GenBank/DDBJ whole genome shotgun (WGS) entry which is preliminary data.</text>
</comment>
<feature type="transmembrane region" description="Helical" evidence="7">
    <location>
        <begin position="309"/>
        <end position="334"/>
    </location>
</feature>